<dbReference type="InterPro" id="IPR010982">
    <property type="entry name" value="Lambda_DNA-bd_dom_sf"/>
</dbReference>
<dbReference type="Proteomes" id="UP000197007">
    <property type="component" value="Chromosome"/>
</dbReference>
<keyword evidence="4" id="KW-1185">Reference proteome</keyword>
<dbReference type="KEGG" id="capn:CBG49_08375"/>
<dbReference type="PROSITE" id="PS50943">
    <property type="entry name" value="HTH_CROC1"/>
    <property type="match status" value="1"/>
</dbReference>
<sequence>MYNYHDKIRRIREAKDYKQEFMAAKLNISQRAYSSIENGQTQLTVERLFEIIKILDTSLPEVFEYEGGSVFNNNFNDTTSKNQVGNFYDTKNFEEERKLYERIIAMKEEEIAFLRSQLAK</sequence>
<organism evidence="3 4">
    <name type="scientific">Capnocytophaga endodontalis</name>
    <dbReference type="NCBI Taxonomy" id="2708117"/>
    <lineage>
        <taxon>Bacteria</taxon>
        <taxon>Pseudomonadati</taxon>
        <taxon>Bacteroidota</taxon>
        <taxon>Flavobacteriia</taxon>
        <taxon>Flavobacteriales</taxon>
        <taxon>Flavobacteriaceae</taxon>
        <taxon>Capnocytophaga</taxon>
    </lineage>
</organism>
<proteinExistence type="predicted"/>
<accession>A0A1Z4BP68</accession>
<dbReference type="SMART" id="SM00530">
    <property type="entry name" value="HTH_XRE"/>
    <property type="match status" value="1"/>
</dbReference>
<gene>
    <name evidence="3" type="ORF">CBG49_08375</name>
</gene>
<dbReference type="PANTHER" id="PTHR46558">
    <property type="entry name" value="TRACRIPTIONAL REGULATORY PROTEIN-RELATED-RELATED"/>
    <property type="match status" value="1"/>
</dbReference>
<dbReference type="EMBL" id="CP022022">
    <property type="protein sequence ID" value="ASF43089.1"/>
    <property type="molecule type" value="Genomic_DNA"/>
</dbReference>
<evidence type="ECO:0000256" key="1">
    <source>
        <dbReference type="ARBA" id="ARBA00023125"/>
    </source>
</evidence>
<reference evidence="4" key="1">
    <citation type="submission" date="2017-06" db="EMBL/GenBank/DDBJ databases">
        <title>Complete genome sequence of Capnocytophaga sp. KCOM 1579 (=ChDC OS43) isolated from a human refractory periapical abscess lesion.</title>
        <authorList>
            <person name="Kook J.-K."/>
            <person name="Park S.-N."/>
            <person name="Lim Y.K."/>
            <person name="Roh H."/>
        </authorList>
    </citation>
    <scope>NUCLEOTIDE SEQUENCE [LARGE SCALE GENOMIC DNA]</scope>
    <source>
        <strain evidence="4">ChDC OS43</strain>
    </source>
</reference>
<evidence type="ECO:0000313" key="4">
    <source>
        <dbReference type="Proteomes" id="UP000197007"/>
    </source>
</evidence>
<dbReference type="AlphaFoldDB" id="A0A1Z4BP68"/>
<dbReference type="Gene3D" id="1.10.260.40">
    <property type="entry name" value="lambda repressor-like DNA-binding domains"/>
    <property type="match status" value="1"/>
</dbReference>
<protein>
    <submittedName>
        <fullName evidence="3">Transcriptional regulator</fullName>
    </submittedName>
</protein>
<dbReference type="PANTHER" id="PTHR46558:SF4">
    <property type="entry name" value="DNA-BIDING PHAGE PROTEIN"/>
    <property type="match status" value="1"/>
</dbReference>
<dbReference type="RefSeq" id="WP_088594141.1">
    <property type="nucleotide sequence ID" value="NZ_CP022022.1"/>
</dbReference>
<dbReference type="Pfam" id="PF01381">
    <property type="entry name" value="HTH_3"/>
    <property type="match status" value="1"/>
</dbReference>
<name>A0A1Z4BP68_9FLAO</name>
<dbReference type="InterPro" id="IPR001387">
    <property type="entry name" value="Cro/C1-type_HTH"/>
</dbReference>
<feature type="domain" description="HTH cro/C1-type" evidence="2">
    <location>
        <begin position="8"/>
        <end position="62"/>
    </location>
</feature>
<evidence type="ECO:0000259" key="2">
    <source>
        <dbReference type="PROSITE" id="PS50943"/>
    </source>
</evidence>
<dbReference type="GO" id="GO:0003677">
    <property type="term" value="F:DNA binding"/>
    <property type="evidence" value="ECO:0007669"/>
    <property type="project" value="UniProtKB-KW"/>
</dbReference>
<dbReference type="CDD" id="cd00093">
    <property type="entry name" value="HTH_XRE"/>
    <property type="match status" value="1"/>
</dbReference>
<keyword evidence="1" id="KW-0238">DNA-binding</keyword>
<dbReference type="SUPFAM" id="SSF47413">
    <property type="entry name" value="lambda repressor-like DNA-binding domains"/>
    <property type="match status" value="1"/>
</dbReference>
<evidence type="ECO:0000313" key="3">
    <source>
        <dbReference type="EMBL" id="ASF43089.1"/>
    </source>
</evidence>